<sequence length="195" mass="21780">VYGSLTKLPYSIKDTTDKPISFYGATKKGGEAICHSYAHLYSIPVTCLRFFTVYGPWGRPDMAAHLFTKNILSGEAINVFNHGDMRRDFTYIDDCVAGVLGCIAGTPASIKGVAPFAVFNIGNSRSEKLLDFINIIEDKVGSKAIINYLPMQDGDVRETYADIEESKQAFGFDPKTNIDEGLGKFVRWYRDYYKI</sequence>
<dbReference type="SUPFAM" id="SSF51735">
    <property type="entry name" value="NAD(P)-binding Rossmann-fold domains"/>
    <property type="match status" value="1"/>
</dbReference>
<keyword evidence="1" id="KW-0520">NAD</keyword>
<dbReference type="PRINTS" id="PR01713">
    <property type="entry name" value="NUCEPIMERASE"/>
</dbReference>
<dbReference type="PANTHER" id="PTHR43574">
    <property type="entry name" value="EPIMERASE-RELATED"/>
    <property type="match status" value="1"/>
</dbReference>
<dbReference type="Pfam" id="PF01370">
    <property type="entry name" value="Epimerase"/>
    <property type="match status" value="1"/>
</dbReference>
<dbReference type="InterPro" id="IPR036291">
    <property type="entry name" value="NAD(P)-bd_dom_sf"/>
</dbReference>
<dbReference type="Gene3D" id="3.90.25.10">
    <property type="entry name" value="UDP-galactose 4-epimerase, domain 1"/>
    <property type="match status" value="1"/>
</dbReference>
<accession>A0A382BEQ5</accession>
<organism evidence="3">
    <name type="scientific">marine metagenome</name>
    <dbReference type="NCBI Taxonomy" id="408172"/>
    <lineage>
        <taxon>unclassified sequences</taxon>
        <taxon>metagenomes</taxon>
        <taxon>ecological metagenomes</taxon>
    </lineage>
</organism>
<dbReference type="AlphaFoldDB" id="A0A382BEQ5"/>
<feature type="domain" description="NAD-dependent epimerase/dehydratase" evidence="2">
    <location>
        <begin position="1"/>
        <end position="101"/>
    </location>
</feature>
<evidence type="ECO:0000313" key="3">
    <source>
        <dbReference type="EMBL" id="SVB12134.1"/>
    </source>
</evidence>
<dbReference type="Gene3D" id="3.40.50.720">
    <property type="entry name" value="NAD(P)-binding Rossmann-like Domain"/>
    <property type="match status" value="1"/>
</dbReference>
<name>A0A382BEQ5_9ZZZZ</name>
<dbReference type="InterPro" id="IPR001509">
    <property type="entry name" value="Epimerase_deHydtase"/>
</dbReference>
<proteinExistence type="predicted"/>
<gene>
    <name evidence="3" type="ORF">METZ01_LOCUS164988</name>
</gene>
<feature type="non-terminal residue" evidence="3">
    <location>
        <position position="1"/>
    </location>
</feature>
<protein>
    <recommendedName>
        <fullName evidence="2">NAD-dependent epimerase/dehydratase domain-containing protein</fullName>
    </recommendedName>
</protein>
<reference evidence="3" key="1">
    <citation type="submission" date="2018-05" db="EMBL/GenBank/DDBJ databases">
        <authorList>
            <person name="Lanie J.A."/>
            <person name="Ng W.-L."/>
            <person name="Kazmierczak K.M."/>
            <person name="Andrzejewski T.M."/>
            <person name="Davidsen T.M."/>
            <person name="Wayne K.J."/>
            <person name="Tettelin H."/>
            <person name="Glass J.I."/>
            <person name="Rusch D."/>
            <person name="Podicherti R."/>
            <person name="Tsui H.-C.T."/>
            <person name="Winkler M.E."/>
        </authorList>
    </citation>
    <scope>NUCLEOTIDE SEQUENCE</scope>
</reference>
<evidence type="ECO:0000259" key="2">
    <source>
        <dbReference type="Pfam" id="PF01370"/>
    </source>
</evidence>
<dbReference type="EMBL" id="UINC01029432">
    <property type="protein sequence ID" value="SVB12134.1"/>
    <property type="molecule type" value="Genomic_DNA"/>
</dbReference>
<evidence type="ECO:0000256" key="1">
    <source>
        <dbReference type="ARBA" id="ARBA00023027"/>
    </source>
</evidence>